<comment type="catalytic activity">
    <reaction evidence="22">
        <text>dodecanoyl-CoA + H2O = dodecanoate + CoA + H(+)</text>
        <dbReference type="Rhea" id="RHEA:30135"/>
        <dbReference type="ChEBI" id="CHEBI:15377"/>
        <dbReference type="ChEBI" id="CHEBI:15378"/>
        <dbReference type="ChEBI" id="CHEBI:18262"/>
        <dbReference type="ChEBI" id="CHEBI:57287"/>
        <dbReference type="ChEBI" id="CHEBI:57375"/>
    </reaction>
    <physiologicalReaction direction="left-to-right" evidence="22">
        <dbReference type="Rhea" id="RHEA:30136"/>
    </physiologicalReaction>
</comment>
<evidence type="ECO:0000256" key="16">
    <source>
        <dbReference type="ARBA" id="ARBA00038848"/>
    </source>
</evidence>
<comment type="catalytic activity">
    <reaction evidence="23">
        <text>tetradecanoyl-CoA + H2O = tetradecanoate + CoA + H(+)</text>
        <dbReference type="Rhea" id="RHEA:40119"/>
        <dbReference type="ChEBI" id="CHEBI:15377"/>
        <dbReference type="ChEBI" id="CHEBI:15378"/>
        <dbReference type="ChEBI" id="CHEBI:30807"/>
        <dbReference type="ChEBI" id="CHEBI:57287"/>
        <dbReference type="ChEBI" id="CHEBI:57385"/>
    </reaction>
    <physiologicalReaction direction="left-to-right" evidence="23">
        <dbReference type="Rhea" id="RHEA:40120"/>
    </physiologicalReaction>
</comment>
<comment type="similarity">
    <text evidence="15">Belongs to the THEM4/THEM5 thioesterase family.</text>
</comment>
<evidence type="ECO:0000256" key="18">
    <source>
        <dbReference type="ARBA" id="ARBA00043210"/>
    </source>
</evidence>
<evidence type="ECO:0000313" key="25">
    <source>
        <dbReference type="EMBL" id="AGQ19883.1"/>
    </source>
</evidence>
<feature type="domain" description="Thioesterase" evidence="24">
    <location>
        <begin position="69"/>
        <end position="139"/>
    </location>
</feature>
<name>S5DQI4_9ACTN</name>
<comment type="catalytic activity">
    <reaction evidence="20">
        <text>hexadecanoyl-CoA + H2O = hexadecanoate + CoA + H(+)</text>
        <dbReference type="Rhea" id="RHEA:16645"/>
        <dbReference type="ChEBI" id="CHEBI:7896"/>
        <dbReference type="ChEBI" id="CHEBI:15377"/>
        <dbReference type="ChEBI" id="CHEBI:15378"/>
        <dbReference type="ChEBI" id="CHEBI:57287"/>
        <dbReference type="ChEBI" id="CHEBI:57379"/>
        <dbReference type="EC" id="3.1.2.2"/>
    </reaction>
    <physiologicalReaction direction="left-to-right" evidence="20">
        <dbReference type="Rhea" id="RHEA:16646"/>
    </physiologicalReaction>
</comment>
<dbReference type="AlphaFoldDB" id="S5DQI4"/>
<dbReference type="GO" id="GO:0006631">
    <property type="term" value="P:fatty acid metabolic process"/>
    <property type="evidence" value="ECO:0007669"/>
    <property type="project" value="UniProtKB-KW"/>
</dbReference>
<evidence type="ECO:0000256" key="8">
    <source>
        <dbReference type="ARBA" id="ARBA00022832"/>
    </source>
</evidence>
<keyword evidence="12" id="KW-0966">Cell projection</keyword>
<reference evidence="25" key="1">
    <citation type="journal article" date="2013" name="Sci. Rep.">
        <title>Metagenomics uncovers a new group of low GC and ultra-small marine Actinobacteria.</title>
        <authorList>
            <person name="Ghai R."/>
            <person name="Mizuno C.M."/>
            <person name="Picazo A."/>
            <person name="Camacho A."/>
            <person name="Rodriguez-Valera F."/>
        </authorList>
    </citation>
    <scope>NUCLEOTIDE SEQUENCE</scope>
</reference>
<keyword evidence="9" id="KW-0809">Transit peptide</keyword>
<dbReference type="GO" id="GO:0005737">
    <property type="term" value="C:cytoplasm"/>
    <property type="evidence" value="ECO:0007669"/>
    <property type="project" value="UniProtKB-SubCell"/>
</dbReference>
<comment type="catalytic activity">
    <reaction evidence="13">
        <text>(5Z,8Z,11Z,14Z)-eicosatetraenoyl-CoA + H2O = (5Z,8Z,11Z,14Z)-eicosatetraenoate + CoA + H(+)</text>
        <dbReference type="Rhea" id="RHEA:40151"/>
        <dbReference type="ChEBI" id="CHEBI:15377"/>
        <dbReference type="ChEBI" id="CHEBI:15378"/>
        <dbReference type="ChEBI" id="CHEBI:32395"/>
        <dbReference type="ChEBI" id="CHEBI:57287"/>
        <dbReference type="ChEBI" id="CHEBI:57368"/>
    </reaction>
    <physiologicalReaction direction="left-to-right" evidence="13">
        <dbReference type="Rhea" id="RHEA:40152"/>
    </physiologicalReaction>
</comment>
<evidence type="ECO:0000256" key="5">
    <source>
        <dbReference type="ARBA" id="ARBA00022490"/>
    </source>
</evidence>
<keyword evidence="4" id="KW-1003">Cell membrane</keyword>
<keyword evidence="10" id="KW-0443">Lipid metabolism</keyword>
<comment type="catalytic activity">
    <reaction evidence="14">
        <text>(9Z)-octadecenoyl-CoA + H2O = (9Z)-octadecenoate + CoA + H(+)</text>
        <dbReference type="Rhea" id="RHEA:40139"/>
        <dbReference type="ChEBI" id="CHEBI:15377"/>
        <dbReference type="ChEBI" id="CHEBI:15378"/>
        <dbReference type="ChEBI" id="CHEBI:30823"/>
        <dbReference type="ChEBI" id="CHEBI:57287"/>
        <dbReference type="ChEBI" id="CHEBI:57387"/>
    </reaction>
    <physiologicalReaction direction="left-to-right" evidence="14">
        <dbReference type="Rhea" id="RHEA:40140"/>
    </physiologicalReaction>
</comment>
<dbReference type="GO" id="GO:0016020">
    <property type="term" value="C:membrane"/>
    <property type="evidence" value="ECO:0007669"/>
    <property type="project" value="UniProtKB-SubCell"/>
</dbReference>
<evidence type="ECO:0000256" key="7">
    <source>
        <dbReference type="ARBA" id="ARBA00022801"/>
    </source>
</evidence>
<protein>
    <recommendedName>
        <fullName evidence="17">Acyl-coenzyme A thioesterase THEM4</fullName>
        <ecNumber evidence="16">3.1.2.2</ecNumber>
    </recommendedName>
    <alternativeName>
        <fullName evidence="18">Thioesterase superfamily member 4</fullName>
    </alternativeName>
</protein>
<dbReference type="EC" id="3.1.2.2" evidence="16"/>
<dbReference type="PANTHER" id="PTHR12418">
    <property type="entry name" value="ACYL-COENZYME A THIOESTERASE THEM4"/>
    <property type="match status" value="1"/>
</dbReference>
<dbReference type="GO" id="GO:0016787">
    <property type="term" value="F:hydrolase activity"/>
    <property type="evidence" value="ECO:0007669"/>
    <property type="project" value="UniProtKB-KW"/>
</dbReference>
<dbReference type="InterPro" id="IPR029069">
    <property type="entry name" value="HotDog_dom_sf"/>
</dbReference>
<accession>S5DQI4</accession>
<organism evidence="25">
    <name type="scientific">Candidatus Actinomarina minuta</name>
    <dbReference type="NCBI Taxonomy" id="1389454"/>
    <lineage>
        <taxon>Bacteria</taxon>
        <taxon>Bacillati</taxon>
        <taxon>Actinomycetota</taxon>
        <taxon>Actinomycetes</taxon>
        <taxon>Candidatus Actinomarinidae</taxon>
        <taxon>Candidatus Actinomarinales</taxon>
        <taxon>Candidatus Actinomarineae</taxon>
        <taxon>Candidatus Actinomarinaceae</taxon>
        <taxon>Candidatus Actinomarina</taxon>
    </lineage>
</organism>
<evidence type="ECO:0000256" key="3">
    <source>
        <dbReference type="ARBA" id="ARBA00004632"/>
    </source>
</evidence>
<dbReference type="InterPro" id="IPR052365">
    <property type="entry name" value="THEM4/THEM5_acyl-CoA_thioest"/>
</dbReference>
<evidence type="ECO:0000256" key="2">
    <source>
        <dbReference type="ARBA" id="ARBA00004496"/>
    </source>
</evidence>
<evidence type="ECO:0000256" key="13">
    <source>
        <dbReference type="ARBA" id="ARBA00035852"/>
    </source>
</evidence>
<proteinExistence type="inferred from homology"/>
<evidence type="ECO:0000256" key="10">
    <source>
        <dbReference type="ARBA" id="ARBA00023098"/>
    </source>
</evidence>
<keyword evidence="11" id="KW-0472">Membrane</keyword>
<evidence type="ECO:0000256" key="1">
    <source>
        <dbReference type="ARBA" id="ARBA00004170"/>
    </source>
</evidence>
<evidence type="ECO:0000256" key="4">
    <source>
        <dbReference type="ARBA" id="ARBA00022475"/>
    </source>
</evidence>
<evidence type="ECO:0000256" key="21">
    <source>
        <dbReference type="ARBA" id="ARBA00047969"/>
    </source>
</evidence>
<evidence type="ECO:0000256" key="11">
    <source>
        <dbReference type="ARBA" id="ARBA00023136"/>
    </source>
</evidence>
<keyword evidence="6" id="KW-0053">Apoptosis</keyword>
<evidence type="ECO:0000256" key="15">
    <source>
        <dbReference type="ARBA" id="ARBA00038456"/>
    </source>
</evidence>
<evidence type="ECO:0000256" key="22">
    <source>
        <dbReference type="ARBA" id="ARBA00048074"/>
    </source>
</evidence>
<keyword evidence="7" id="KW-0378">Hydrolase</keyword>
<sequence>MNYKYITGDNLEITSSGWSEGTVLQDIYPDSSFVSGVENPQSMKMVPIIRDQKIYAKYTFEKRFEGGPGLVHGGILSTVLDEMMGYATVTHNLWCVTANLEVNYRSPCPVQEEFELSAWVTRIEDKKIYTESTIFSGENIHVESSGLFINLGQDRAQKFFIADKNYP</sequence>
<keyword evidence="8" id="KW-0276">Fatty acid metabolism</keyword>
<evidence type="ECO:0000259" key="24">
    <source>
        <dbReference type="Pfam" id="PF03061"/>
    </source>
</evidence>
<comment type="catalytic activity">
    <reaction evidence="19">
        <text>octanoyl-CoA + H2O = octanoate + CoA + H(+)</text>
        <dbReference type="Rhea" id="RHEA:30143"/>
        <dbReference type="ChEBI" id="CHEBI:15377"/>
        <dbReference type="ChEBI" id="CHEBI:15378"/>
        <dbReference type="ChEBI" id="CHEBI:25646"/>
        <dbReference type="ChEBI" id="CHEBI:57287"/>
        <dbReference type="ChEBI" id="CHEBI:57386"/>
    </reaction>
    <physiologicalReaction direction="left-to-right" evidence="19">
        <dbReference type="Rhea" id="RHEA:30144"/>
    </physiologicalReaction>
</comment>
<comment type="catalytic activity">
    <reaction evidence="21">
        <text>decanoyl-CoA + H2O = decanoate + CoA + H(+)</text>
        <dbReference type="Rhea" id="RHEA:40059"/>
        <dbReference type="ChEBI" id="CHEBI:15377"/>
        <dbReference type="ChEBI" id="CHEBI:15378"/>
        <dbReference type="ChEBI" id="CHEBI:27689"/>
        <dbReference type="ChEBI" id="CHEBI:57287"/>
        <dbReference type="ChEBI" id="CHEBI:61430"/>
    </reaction>
    <physiologicalReaction direction="left-to-right" evidence="21">
        <dbReference type="Rhea" id="RHEA:40060"/>
    </physiologicalReaction>
</comment>
<dbReference type="PANTHER" id="PTHR12418:SF19">
    <property type="entry name" value="ACYL-COENZYME A THIOESTERASE THEM4"/>
    <property type="match status" value="1"/>
</dbReference>
<evidence type="ECO:0000256" key="12">
    <source>
        <dbReference type="ARBA" id="ARBA00023273"/>
    </source>
</evidence>
<evidence type="ECO:0000256" key="17">
    <source>
        <dbReference type="ARBA" id="ARBA00040123"/>
    </source>
</evidence>
<evidence type="ECO:0000256" key="6">
    <source>
        <dbReference type="ARBA" id="ARBA00022703"/>
    </source>
</evidence>
<dbReference type="Pfam" id="PF03061">
    <property type="entry name" value="4HBT"/>
    <property type="match status" value="1"/>
</dbReference>
<evidence type="ECO:0000256" key="20">
    <source>
        <dbReference type="ARBA" id="ARBA00047734"/>
    </source>
</evidence>
<keyword evidence="5" id="KW-0963">Cytoplasm</keyword>
<evidence type="ECO:0000256" key="14">
    <source>
        <dbReference type="ARBA" id="ARBA00037002"/>
    </source>
</evidence>
<evidence type="ECO:0000256" key="23">
    <source>
        <dbReference type="ARBA" id="ARBA00048180"/>
    </source>
</evidence>
<dbReference type="InterPro" id="IPR006683">
    <property type="entry name" value="Thioestr_dom"/>
</dbReference>
<dbReference type="Gene3D" id="3.10.129.10">
    <property type="entry name" value="Hotdog Thioesterase"/>
    <property type="match status" value="1"/>
</dbReference>
<comment type="subcellular location">
    <subcellularLocation>
        <location evidence="3">Cell projection</location>
        <location evidence="3">Ruffle membrane</location>
    </subcellularLocation>
    <subcellularLocation>
        <location evidence="2">Cytoplasm</location>
    </subcellularLocation>
    <subcellularLocation>
        <location evidence="1">Membrane</location>
        <topology evidence="1">Peripheral membrane protein</topology>
    </subcellularLocation>
</comment>
<dbReference type="EMBL" id="KC811145">
    <property type="protein sequence ID" value="AGQ19883.1"/>
    <property type="molecule type" value="Genomic_DNA"/>
</dbReference>
<dbReference type="SUPFAM" id="SSF54637">
    <property type="entry name" value="Thioesterase/thiol ester dehydrase-isomerase"/>
    <property type="match status" value="1"/>
</dbReference>
<dbReference type="CDD" id="cd03443">
    <property type="entry name" value="PaaI_thioesterase"/>
    <property type="match status" value="1"/>
</dbReference>
<evidence type="ECO:0000256" key="19">
    <source>
        <dbReference type="ARBA" id="ARBA00047588"/>
    </source>
</evidence>
<evidence type="ECO:0000256" key="9">
    <source>
        <dbReference type="ARBA" id="ARBA00022946"/>
    </source>
</evidence>